<evidence type="ECO:0000313" key="4">
    <source>
        <dbReference type="EMBL" id="CAE0363248.1"/>
    </source>
</evidence>
<keyword evidence="1" id="KW-0813">Transport</keyword>
<dbReference type="InterPro" id="IPR008554">
    <property type="entry name" value="Glutaredoxin-like"/>
</dbReference>
<dbReference type="InterPro" id="IPR036249">
    <property type="entry name" value="Thioredoxin-like_sf"/>
</dbReference>
<sequence>MKGLQRSALLTAALFRGRLALVPQTRLFASVTGRAWEGPDTSVPIVTLYTKEGCTLCDVAKDVLSDLRNEVPHTLDLIDIEDDDQQEAFEAYKYDIPVLKIENVFWTKHRITPSDARTTLLLATDLKQKRMQIEPRPGEPNAALSEQKAASRRASS</sequence>
<reference evidence="4" key="1">
    <citation type="submission" date="2021-01" db="EMBL/GenBank/DDBJ databases">
        <authorList>
            <person name="Corre E."/>
            <person name="Pelletier E."/>
            <person name="Niang G."/>
            <person name="Scheremetjew M."/>
            <person name="Finn R."/>
            <person name="Kale V."/>
            <person name="Holt S."/>
            <person name="Cochrane G."/>
            <person name="Meng A."/>
            <person name="Brown T."/>
            <person name="Cohen L."/>
        </authorList>
    </citation>
    <scope>NUCLEOTIDE SEQUENCE</scope>
    <source>
        <strain evidence="4">CCMP1510</strain>
    </source>
</reference>
<proteinExistence type="inferred from homology"/>
<dbReference type="EMBL" id="HBIJ01005645">
    <property type="protein sequence ID" value="CAE0363248.1"/>
    <property type="molecule type" value="Transcribed_RNA"/>
</dbReference>
<dbReference type="Pfam" id="PF05768">
    <property type="entry name" value="Glrx-like"/>
    <property type="match status" value="1"/>
</dbReference>
<feature type="chain" id="PRO_5031521856" description="Glutaredoxin-like protein" evidence="3">
    <location>
        <begin position="21"/>
        <end position="156"/>
    </location>
</feature>
<evidence type="ECO:0000256" key="2">
    <source>
        <dbReference type="SAM" id="MobiDB-lite"/>
    </source>
</evidence>
<accession>A0A7S3JTS6</accession>
<organism evidence="4">
    <name type="scientific">Aureoumbra lagunensis</name>
    <dbReference type="NCBI Taxonomy" id="44058"/>
    <lineage>
        <taxon>Eukaryota</taxon>
        <taxon>Sar</taxon>
        <taxon>Stramenopiles</taxon>
        <taxon>Ochrophyta</taxon>
        <taxon>Pelagophyceae</taxon>
        <taxon>Pelagomonadales</taxon>
        <taxon>Aureoumbra</taxon>
    </lineage>
</organism>
<keyword evidence="1" id="KW-0249">Electron transport</keyword>
<dbReference type="Gene3D" id="3.40.30.10">
    <property type="entry name" value="Glutaredoxin"/>
    <property type="match status" value="1"/>
</dbReference>
<dbReference type="AlphaFoldDB" id="A0A7S3JTS6"/>
<protein>
    <recommendedName>
        <fullName evidence="1">Glutaredoxin-like protein</fullName>
    </recommendedName>
</protein>
<dbReference type="PANTHER" id="PTHR33558:SF1">
    <property type="entry name" value="GLUTAREDOXIN-LIKE PROTEIN C5ORF63 HOMOLOG"/>
    <property type="match status" value="1"/>
</dbReference>
<name>A0A7S3JTS6_9STRA</name>
<dbReference type="PANTHER" id="PTHR33558">
    <property type="entry name" value="GLUTAREDOXIN-LIKE PROTEIN C5ORF63 HOMOLOG"/>
    <property type="match status" value="1"/>
</dbReference>
<feature type="signal peptide" evidence="3">
    <location>
        <begin position="1"/>
        <end position="20"/>
    </location>
</feature>
<dbReference type="SUPFAM" id="SSF52833">
    <property type="entry name" value="Thioredoxin-like"/>
    <property type="match status" value="1"/>
</dbReference>
<gene>
    <name evidence="4" type="ORF">ALAG00032_LOCUS3989</name>
</gene>
<comment type="similarity">
    <text evidence="1">Belongs to the glutaredoxin family.</text>
</comment>
<feature type="region of interest" description="Disordered" evidence="2">
    <location>
        <begin position="131"/>
        <end position="156"/>
    </location>
</feature>
<evidence type="ECO:0000256" key="3">
    <source>
        <dbReference type="SAM" id="SignalP"/>
    </source>
</evidence>
<evidence type="ECO:0000256" key="1">
    <source>
        <dbReference type="RuleBase" id="RU363082"/>
    </source>
</evidence>
<dbReference type="PROSITE" id="PS51354">
    <property type="entry name" value="GLUTAREDOXIN_2"/>
    <property type="match status" value="1"/>
</dbReference>
<dbReference type="InterPro" id="IPR052565">
    <property type="entry name" value="Glutaredoxin-like_YDR286C"/>
</dbReference>
<keyword evidence="3" id="KW-0732">Signal</keyword>